<accession>A0A9P1C106</accession>
<keyword evidence="3" id="KW-0862">Zinc</keyword>
<dbReference type="SUPFAM" id="SSF52467">
    <property type="entry name" value="DHS-like NAD/FAD-binding domain"/>
    <property type="match status" value="1"/>
</dbReference>
<proteinExistence type="predicted"/>
<evidence type="ECO:0000313" key="5">
    <source>
        <dbReference type="EMBL" id="CAI3982873.1"/>
    </source>
</evidence>
<dbReference type="PANTHER" id="PTHR11085">
    <property type="entry name" value="NAD-DEPENDENT PROTEIN DEACYLASE SIRTUIN-5, MITOCHONDRIAL-RELATED"/>
    <property type="match status" value="1"/>
</dbReference>
<feature type="binding site" evidence="3">
    <location>
        <position position="324"/>
    </location>
    <ligand>
        <name>Zn(2+)</name>
        <dbReference type="ChEBI" id="CHEBI:29105"/>
    </ligand>
</feature>
<keyword evidence="7" id="KW-1185">Reference proteome</keyword>
<sequence length="455" mass="50057">MLSGRLLSGGRTPLHDFHRAWSVSKLSCRQFGVDSSAVLDTSQRCRLGISAVLTLSARRPCSSMGARKRPASEGSWICSRRDCKQTISEEDARVEVAISLKGEVPRSDSMIKWQDGTPMAFHKSCWESLLQERASFPRNELQRLKLAAATAEHFDSADDLKQKASQAARLLRQSSRAICFTGAGLSTAAGLGDYRGKRGKWTLEGQGVDEAYTTVYEELRPTFGHEAVAKLVELGKIRYVVSQNADGLHHLSGIPYTKLSDVHGSAFTEYCPNCGKRYVRDTYAPEDRAEDFFAGRLPGPMPSHIKRCRGCGSNHWTGRSCDDCGQPLHDTVISFGDGLEECVLRPAFEHAVEADACLSLGSTMSIGPSNQVVLVQKGPLIVCVRQDTEMDQRCASTGGVRAYGDCDEFMRHLMVDMLGEGFAEWEASLAENKKTYDAQRPAAGKKRGDIFVKKM</sequence>
<organism evidence="5">
    <name type="scientific">Cladocopium goreaui</name>
    <dbReference type="NCBI Taxonomy" id="2562237"/>
    <lineage>
        <taxon>Eukaryota</taxon>
        <taxon>Sar</taxon>
        <taxon>Alveolata</taxon>
        <taxon>Dinophyceae</taxon>
        <taxon>Suessiales</taxon>
        <taxon>Symbiodiniaceae</taxon>
        <taxon>Cladocopium</taxon>
    </lineage>
</organism>
<dbReference type="Gene3D" id="2.20.28.200">
    <property type="match status" value="1"/>
</dbReference>
<comment type="caution">
    <text evidence="5">The sequence shown here is derived from an EMBL/GenBank/DDBJ whole genome shotgun (WGS) entry which is preliminary data.</text>
</comment>
<dbReference type="Pfam" id="PF02146">
    <property type="entry name" value="SIR2"/>
    <property type="match status" value="1"/>
</dbReference>
<evidence type="ECO:0000259" key="4">
    <source>
        <dbReference type="PROSITE" id="PS50305"/>
    </source>
</evidence>
<feature type="binding site" evidence="3">
    <location>
        <position position="271"/>
    </location>
    <ligand>
        <name>Zn(2+)</name>
        <dbReference type="ChEBI" id="CHEBI:29105"/>
    </ligand>
</feature>
<dbReference type="InterPro" id="IPR026590">
    <property type="entry name" value="Ssirtuin_cat_dom"/>
</dbReference>
<dbReference type="GO" id="GO:0017136">
    <property type="term" value="F:histone deacetylase activity, NAD-dependent"/>
    <property type="evidence" value="ECO:0007669"/>
    <property type="project" value="TreeGrafter"/>
</dbReference>
<dbReference type="GO" id="GO:0046872">
    <property type="term" value="F:metal ion binding"/>
    <property type="evidence" value="ECO:0007669"/>
    <property type="project" value="UniProtKB-KW"/>
</dbReference>
<keyword evidence="3" id="KW-0479">Metal-binding</keyword>
<evidence type="ECO:0000256" key="3">
    <source>
        <dbReference type="PROSITE-ProRule" id="PRU00236"/>
    </source>
</evidence>
<dbReference type="InterPro" id="IPR050134">
    <property type="entry name" value="NAD-dep_sirtuin_deacylases"/>
</dbReference>
<keyword evidence="2" id="KW-0520">NAD</keyword>
<dbReference type="AlphaFoldDB" id="A0A9P1C106"/>
<gene>
    <name evidence="5" type="ORF">C1SCF055_LOCUS10533</name>
</gene>
<feature type="binding site" evidence="3">
    <location>
        <position position="321"/>
    </location>
    <ligand>
        <name>Zn(2+)</name>
        <dbReference type="ChEBI" id="CHEBI:29105"/>
    </ligand>
</feature>
<dbReference type="InterPro" id="IPR003000">
    <property type="entry name" value="Sirtuin"/>
</dbReference>
<keyword evidence="1" id="KW-0808">Transferase</keyword>
<feature type="active site" description="Proton acceptor" evidence="3">
    <location>
        <position position="263"/>
    </location>
</feature>
<reference evidence="5" key="1">
    <citation type="submission" date="2022-10" db="EMBL/GenBank/DDBJ databases">
        <authorList>
            <person name="Chen Y."/>
            <person name="Dougan E. K."/>
            <person name="Chan C."/>
            <person name="Rhodes N."/>
            <person name="Thang M."/>
        </authorList>
    </citation>
    <scope>NUCLEOTIDE SEQUENCE</scope>
</reference>
<dbReference type="InterPro" id="IPR029035">
    <property type="entry name" value="DHS-like_NAD/FAD-binding_dom"/>
</dbReference>
<evidence type="ECO:0000313" key="6">
    <source>
        <dbReference type="EMBL" id="CAL1136248.1"/>
    </source>
</evidence>
<dbReference type="PANTHER" id="PTHR11085:SF10">
    <property type="entry name" value="NAD-DEPENDENT PROTEIN DEACYLASE SIRTUIN-5, MITOCHONDRIAL-RELATED"/>
    <property type="match status" value="1"/>
</dbReference>
<name>A0A9P1C106_9DINO</name>
<dbReference type="PROSITE" id="PS50305">
    <property type="entry name" value="SIRTUIN"/>
    <property type="match status" value="1"/>
</dbReference>
<dbReference type="EMBL" id="CAMXCT030000757">
    <property type="protein sequence ID" value="CAL4770185.1"/>
    <property type="molecule type" value="Genomic_DNA"/>
</dbReference>
<evidence type="ECO:0000256" key="2">
    <source>
        <dbReference type="ARBA" id="ARBA00023027"/>
    </source>
</evidence>
<feature type="binding site" evidence="3">
    <location>
        <position position="274"/>
    </location>
    <ligand>
        <name>Zn(2+)</name>
        <dbReference type="ChEBI" id="CHEBI:29105"/>
    </ligand>
</feature>
<reference evidence="6" key="2">
    <citation type="submission" date="2024-04" db="EMBL/GenBank/DDBJ databases">
        <authorList>
            <person name="Chen Y."/>
            <person name="Shah S."/>
            <person name="Dougan E. K."/>
            <person name="Thang M."/>
            <person name="Chan C."/>
        </authorList>
    </citation>
    <scope>NUCLEOTIDE SEQUENCE [LARGE SCALE GENOMIC DNA]</scope>
</reference>
<evidence type="ECO:0000256" key="1">
    <source>
        <dbReference type="ARBA" id="ARBA00022679"/>
    </source>
</evidence>
<dbReference type="EMBL" id="CAMXCT010000757">
    <property type="protein sequence ID" value="CAI3982873.1"/>
    <property type="molecule type" value="Genomic_DNA"/>
</dbReference>
<protein>
    <recommendedName>
        <fullName evidence="4">Deacetylase sirtuin-type domain-containing protein</fullName>
    </recommendedName>
</protein>
<dbReference type="Proteomes" id="UP001152797">
    <property type="component" value="Unassembled WGS sequence"/>
</dbReference>
<dbReference type="GO" id="GO:0070403">
    <property type="term" value="F:NAD+ binding"/>
    <property type="evidence" value="ECO:0007669"/>
    <property type="project" value="InterPro"/>
</dbReference>
<dbReference type="EMBL" id="CAMXCT020000757">
    <property type="protein sequence ID" value="CAL1136248.1"/>
    <property type="molecule type" value="Genomic_DNA"/>
</dbReference>
<dbReference type="OrthoDB" id="424302at2759"/>
<feature type="domain" description="Deacetylase sirtuin-type" evidence="4">
    <location>
        <begin position="157"/>
        <end position="421"/>
    </location>
</feature>
<dbReference type="Gene3D" id="3.40.50.1220">
    <property type="entry name" value="TPP-binding domain"/>
    <property type="match status" value="1"/>
</dbReference>
<evidence type="ECO:0000313" key="7">
    <source>
        <dbReference type="Proteomes" id="UP001152797"/>
    </source>
</evidence>
<dbReference type="GO" id="GO:0005634">
    <property type="term" value="C:nucleus"/>
    <property type="evidence" value="ECO:0007669"/>
    <property type="project" value="TreeGrafter"/>
</dbReference>